<dbReference type="GeneID" id="111243202"/>
<dbReference type="GO" id="GO:0008270">
    <property type="term" value="F:zinc ion binding"/>
    <property type="evidence" value="ECO:0007669"/>
    <property type="project" value="UniProtKB-KW"/>
</dbReference>
<dbReference type="PROSITE" id="PS00028">
    <property type="entry name" value="ZINC_FINGER_C2H2_1"/>
    <property type="match status" value="4"/>
</dbReference>
<protein>
    <recommendedName>
        <fullName evidence="3">C2H2-type domain-containing protein</fullName>
    </recommendedName>
</protein>
<dbReference type="InParanoid" id="A0A7M7IY02"/>
<keyword evidence="1" id="KW-0863">Zinc-finger</keyword>
<dbReference type="PANTHER" id="PTHR47222">
    <property type="entry name" value="ZINC FINGER PROTEIN 532-RELATED"/>
    <property type="match status" value="1"/>
</dbReference>
<dbReference type="OMA" id="TIKEELW"/>
<reference evidence="4" key="1">
    <citation type="submission" date="2021-01" db="UniProtKB">
        <authorList>
            <consortium name="EnsemblMetazoa"/>
        </authorList>
    </citation>
    <scope>IDENTIFICATION</scope>
</reference>
<name>A0A7M7IY02_VARDE</name>
<dbReference type="InterPro" id="IPR013087">
    <property type="entry name" value="Znf_C2H2_type"/>
</dbReference>
<feature type="domain" description="C2H2-type" evidence="3">
    <location>
        <begin position="451"/>
        <end position="479"/>
    </location>
</feature>
<keyword evidence="1" id="KW-0862">Zinc</keyword>
<evidence type="ECO:0000313" key="5">
    <source>
        <dbReference type="Proteomes" id="UP000594260"/>
    </source>
</evidence>
<dbReference type="InterPro" id="IPR036236">
    <property type="entry name" value="Znf_C2H2_sf"/>
</dbReference>
<evidence type="ECO:0000313" key="4">
    <source>
        <dbReference type="EnsemblMetazoa" id="XP_022644152"/>
    </source>
</evidence>
<dbReference type="PANTHER" id="PTHR47222:SF5">
    <property type="entry name" value="LOW QUALITY PROTEIN: ZINC FINGER PROTEIN 532-LIKE"/>
    <property type="match status" value="1"/>
</dbReference>
<proteinExistence type="predicted"/>
<dbReference type="PROSITE" id="PS50157">
    <property type="entry name" value="ZINC_FINGER_C2H2_2"/>
    <property type="match status" value="3"/>
</dbReference>
<evidence type="ECO:0000256" key="1">
    <source>
        <dbReference type="PROSITE-ProRule" id="PRU00042"/>
    </source>
</evidence>
<keyword evidence="1" id="KW-0479">Metal-binding</keyword>
<organism evidence="4 5">
    <name type="scientific">Varroa destructor</name>
    <name type="common">Honeybee mite</name>
    <dbReference type="NCBI Taxonomy" id="109461"/>
    <lineage>
        <taxon>Eukaryota</taxon>
        <taxon>Metazoa</taxon>
        <taxon>Ecdysozoa</taxon>
        <taxon>Arthropoda</taxon>
        <taxon>Chelicerata</taxon>
        <taxon>Arachnida</taxon>
        <taxon>Acari</taxon>
        <taxon>Parasitiformes</taxon>
        <taxon>Mesostigmata</taxon>
        <taxon>Gamasina</taxon>
        <taxon>Dermanyssoidea</taxon>
        <taxon>Varroidae</taxon>
        <taxon>Varroa</taxon>
    </lineage>
</organism>
<dbReference type="EnsemblMetazoa" id="XM_022788417">
    <property type="protein sequence ID" value="XP_022644152"/>
    <property type="gene ID" value="LOC111243202"/>
</dbReference>
<dbReference type="SMART" id="SM00355">
    <property type="entry name" value="ZnF_C2H2"/>
    <property type="match status" value="10"/>
</dbReference>
<dbReference type="AlphaFoldDB" id="A0A7M7IY02"/>
<feature type="region of interest" description="Disordered" evidence="2">
    <location>
        <begin position="504"/>
        <end position="549"/>
    </location>
</feature>
<evidence type="ECO:0000256" key="2">
    <source>
        <dbReference type="SAM" id="MobiDB-lite"/>
    </source>
</evidence>
<feature type="domain" description="C2H2-type" evidence="3">
    <location>
        <begin position="274"/>
        <end position="297"/>
    </location>
</feature>
<dbReference type="SUPFAM" id="SSF57667">
    <property type="entry name" value="beta-beta-alpha zinc fingers"/>
    <property type="match status" value="1"/>
</dbReference>
<evidence type="ECO:0000259" key="3">
    <source>
        <dbReference type="PROSITE" id="PS50157"/>
    </source>
</evidence>
<dbReference type="OrthoDB" id="8856548at2759"/>
<dbReference type="RefSeq" id="XP_022644152.1">
    <property type="nucleotide sequence ID" value="XM_022788417.1"/>
</dbReference>
<feature type="compositionally biased region" description="Polar residues" evidence="2">
    <location>
        <begin position="513"/>
        <end position="535"/>
    </location>
</feature>
<sequence>MSAVVGKPGTSAQGLELDKVSGRTEAPMVFMDYQEDWMANVIGKVKESQVGLSDKKFECAQCGLKLMSEAGLEEHLQRRSIEVRLPCLKCNIVHICYNPCQVLGVMRLCDTEVAWGVTVVEVRPHIAGLPVTLRAPPDTLAPSSGKFTAEELIRATRTCHECKVFCADDSLEAHMTFSTGLKLACQTCGQRMPTRCAQQAHWRLHAGSPPFVCPECGKMAPRDTPPEQFLQHVHGLCHHRERALVFQCPNCPAVHDRDRELATHIADAHVQMLYKCSLCSLAFRDTSAFVSHSSKSHPYATATPVSVIKCPMCEACVFADTEMLIQHFLSIHTSSCAKFVFRCHVCRQLRTDQLAIHEHHKAEHAWQPLFADVMAAAEDRSRIDVALIGVKDSKGKARGAGAEKGDKAGQLAAYTLAQGTLLRCVKCAFESTNRVQFLQHIRLHREGETAHQCPDCGLYLADETALSEHLPAAHEAVKAAVVTDHLRQVAELVALITKKEGAAGSGSAAQGQTLSGTNTQGAHGQGPATTTSQGRQARGTADKKPQRPKCPVCNLSCADAKALEFHMRTHGTAFLKSYNKQRKN</sequence>
<dbReference type="Gene3D" id="3.30.160.60">
    <property type="entry name" value="Classic Zinc Finger"/>
    <property type="match status" value="3"/>
</dbReference>
<feature type="domain" description="C2H2-type" evidence="3">
    <location>
        <begin position="183"/>
        <end position="210"/>
    </location>
</feature>
<dbReference type="KEGG" id="vde:111243202"/>
<dbReference type="Proteomes" id="UP000594260">
    <property type="component" value="Unplaced"/>
</dbReference>
<accession>A0A7M7IY02</accession>
<keyword evidence="5" id="KW-1185">Reference proteome</keyword>
<dbReference type="InterPro" id="IPR045914">
    <property type="entry name" value="Zn532-like"/>
</dbReference>